<dbReference type="AlphaFoldDB" id="A0A8J3IPB0"/>
<evidence type="ECO:0000313" key="1">
    <source>
        <dbReference type="EMBL" id="GHO94440.1"/>
    </source>
</evidence>
<comment type="caution">
    <text evidence="1">The sequence shown here is derived from an EMBL/GenBank/DDBJ whole genome shotgun (WGS) entry which is preliminary data.</text>
</comment>
<gene>
    <name evidence="1" type="ORF">KSF_044880</name>
</gene>
<keyword evidence="2" id="KW-1185">Reference proteome</keyword>
<accession>A0A8J3IPB0</accession>
<dbReference type="EMBL" id="BNJK01000001">
    <property type="protein sequence ID" value="GHO94440.1"/>
    <property type="molecule type" value="Genomic_DNA"/>
</dbReference>
<reference evidence="1" key="1">
    <citation type="submission" date="2020-10" db="EMBL/GenBank/DDBJ databases">
        <title>Taxonomic study of unclassified bacteria belonging to the class Ktedonobacteria.</title>
        <authorList>
            <person name="Yabe S."/>
            <person name="Wang C.M."/>
            <person name="Zheng Y."/>
            <person name="Sakai Y."/>
            <person name="Cavaletti L."/>
            <person name="Monciardini P."/>
            <person name="Donadio S."/>
        </authorList>
    </citation>
    <scope>NUCLEOTIDE SEQUENCE</scope>
    <source>
        <strain evidence="1">ID150040</strain>
    </source>
</reference>
<organism evidence="1 2">
    <name type="scientific">Reticulibacter mediterranei</name>
    <dbReference type="NCBI Taxonomy" id="2778369"/>
    <lineage>
        <taxon>Bacteria</taxon>
        <taxon>Bacillati</taxon>
        <taxon>Chloroflexota</taxon>
        <taxon>Ktedonobacteria</taxon>
        <taxon>Ktedonobacterales</taxon>
        <taxon>Reticulibacteraceae</taxon>
        <taxon>Reticulibacter</taxon>
    </lineage>
</organism>
<name>A0A8J3IPB0_9CHLR</name>
<sequence>MRDKSRDYDRRSRHKALQFIIVGDYDESEDKWGMMNYASTIYTPKIDPC</sequence>
<protein>
    <submittedName>
        <fullName evidence="1">Uncharacterized protein</fullName>
    </submittedName>
</protein>
<proteinExistence type="predicted"/>
<dbReference type="Proteomes" id="UP000597444">
    <property type="component" value="Unassembled WGS sequence"/>
</dbReference>
<evidence type="ECO:0000313" key="2">
    <source>
        <dbReference type="Proteomes" id="UP000597444"/>
    </source>
</evidence>